<dbReference type="AlphaFoldDB" id="A0A0N8PP72"/>
<evidence type="ECO:0000313" key="2">
    <source>
        <dbReference type="EMBL" id="KPV43517.1"/>
    </source>
</evidence>
<dbReference type="EMBL" id="LJCO01000048">
    <property type="protein sequence ID" value="KPV43517.1"/>
    <property type="molecule type" value="Genomic_DNA"/>
</dbReference>
<evidence type="ECO:0000313" key="3">
    <source>
        <dbReference type="Proteomes" id="UP000050482"/>
    </source>
</evidence>
<comment type="caution">
    <text evidence="2">The sequence shown here is derived from an EMBL/GenBank/DDBJ whole genome shotgun (WGS) entry which is preliminary data.</text>
</comment>
<protein>
    <recommendedName>
        <fullName evidence="1">RNHCP domain-containing protein</fullName>
    </recommendedName>
</protein>
<feature type="domain" description="RNHCP" evidence="1">
    <location>
        <begin position="9"/>
        <end position="91"/>
    </location>
</feature>
<organism evidence="2 3">
    <name type="scientific">Alicyclobacillus ferrooxydans</name>
    <dbReference type="NCBI Taxonomy" id="471514"/>
    <lineage>
        <taxon>Bacteria</taxon>
        <taxon>Bacillati</taxon>
        <taxon>Bacillota</taxon>
        <taxon>Bacilli</taxon>
        <taxon>Bacillales</taxon>
        <taxon>Alicyclobacillaceae</taxon>
        <taxon>Alicyclobacillus</taxon>
    </lineage>
</organism>
<evidence type="ECO:0000259" key="1">
    <source>
        <dbReference type="Pfam" id="PF12647"/>
    </source>
</evidence>
<dbReference type="STRING" id="471514.AN477_11945"/>
<proteinExistence type="predicted"/>
<reference evidence="2 3" key="1">
    <citation type="submission" date="2015-09" db="EMBL/GenBank/DDBJ databases">
        <title>Draft genome sequence of Alicyclobacillus ferrooxydans DSM 22381.</title>
        <authorList>
            <person name="Hemp J."/>
        </authorList>
    </citation>
    <scope>NUCLEOTIDE SEQUENCE [LARGE SCALE GENOMIC DNA]</scope>
    <source>
        <strain evidence="2 3">TC-34</strain>
    </source>
</reference>
<accession>A0A0N8PP72</accession>
<dbReference type="PATRIC" id="fig|471514.4.peg.770"/>
<gene>
    <name evidence="2" type="ORF">AN477_11945</name>
</gene>
<dbReference type="Pfam" id="PF12647">
    <property type="entry name" value="RNHCP"/>
    <property type="match status" value="1"/>
</dbReference>
<dbReference type="Proteomes" id="UP000050482">
    <property type="component" value="Unassembled WGS sequence"/>
</dbReference>
<dbReference type="InterPro" id="IPR024439">
    <property type="entry name" value="RNHCP"/>
</dbReference>
<keyword evidence="3" id="KW-1185">Reference proteome</keyword>
<dbReference type="OrthoDB" id="9809485at2"/>
<dbReference type="RefSeq" id="WP_054969386.1">
    <property type="nucleotide sequence ID" value="NZ_LJCO01000048.1"/>
</dbReference>
<sequence>MGRRFTDRNESFICVHCGTEVLPAAKTCRNHCPNCLHSVHLDVFPGDRAADCGGLMVPVEVVYNPQKGYQILHRCDRCGQETRNIAALEDPIQADSLEAILELMRESGKR</sequence>
<name>A0A0N8PP72_9BACL</name>